<evidence type="ECO:0000313" key="5">
    <source>
        <dbReference type="Proteomes" id="UP001208656"/>
    </source>
</evidence>
<feature type="transmembrane region" description="Helical" evidence="3">
    <location>
        <begin position="9"/>
        <end position="27"/>
    </location>
</feature>
<dbReference type="EMBL" id="JAOUSE010000002">
    <property type="protein sequence ID" value="MCU9593174.1"/>
    <property type="molecule type" value="Genomic_DNA"/>
</dbReference>
<sequence>MAKIEKKGFIFICFLFGVMIAIQINSLKQETEIESRSTWQLRENLTNAMKTETKLLQEIQEIDELIAQYETEKVQSGKTILTDTLKELRLEAGLEEWEGPGITITVTRAEEFIEAGDSDPYISPSVLHKLINELNRYGAQAISIGEQRITPYSTIRFIEGETKIDGYPLRDFPLHIKVITEDEETAEKLYNYMQVSTIADDFFIERFRISISEPKQNIVIPAYNGDFKIKTMEIVN</sequence>
<evidence type="ECO:0000256" key="1">
    <source>
        <dbReference type="ARBA" id="ARBA00009108"/>
    </source>
</evidence>
<organism evidence="4 5">
    <name type="scientific">Pallidibacillus thermolactis</name>
    <dbReference type="NCBI Taxonomy" id="251051"/>
    <lineage>
        <taxon>Bacteria</taxon>
        <taxon>Bacillati</taxon>
        <taxon>Bacillota</taxon>
        <taxon>Bacilli</taxon>
        <taxon>Bacillales</taxon>
        <taxon>Bacillaceae</taxon>
        <taxon>Pallidibacillus</taxon>
    </lineage>
</organism>
<name>A0ABT2WEE3_9BACI</name>
<dbReference type="PANTHER" id="PTHR37313:SF2">
    <property type="entry name" value="UPF0749 PROTEIN YLXX"/>
    <property type="match status" value="1"/>
</dbReference>
<dbReference type="Gene3D" id="3.30.70.1880">
    <property type="entry name" value="Protein of unknown function DUF881"/>
    <property type="match status" value="1"/>
</dbReference>
<comment type="caution">
    <text evidence="4">The sequence shown here is derived from an EMBL/GenBank/DDBJ whole genome shotgun (WGS) entry which is preliminary data.</text>
</comment>
<keyword evidence="3" id="KW-1133">Transmembrane helix</keyword>
<evidence type="ECO:0000256" key="2">
    <source>
        <dbReference type="SAM" id="Coils"/>
    </source>
</evidence>
<keyword evidence="5" id="KW-1185">Reference proteome</keyword>
<gene>
    <name evidence="4" type="ORF">OEV82_01720</name>
</gene>
<dbReference type="Proteomes" id="UP001208656">
    <property type="component" value="Unassembled WGS sequence"/>
</dbReference>
<dbReference type="Pfam" id="PF05949">
    <property type="entry name" value="DUF881"/>
    <property type="match status" value="1"/>
</dbReference>
<evidence type="ECO:0000313" key="4">
    <source>
        <dbReference type="EMBL" id="MCU9593174.1"/>
    </source>
</evidence>
<reference evidence="4 5" key="1">
    <citation type="submission" date="2022-10" db="EMBL/GenBank/DDBJ databases">
        <title>Description of Fervidibacillus gen. nov. in the family Fervidibacillaceae fam. nov. with two species, Fervidibacillus albus sp. nov., and Fervidibacillus halotolerans sp. nov., isolated from tidal flat sediments.</title>
        <authorList>
            <person name="Kwon K.K."/>
            <person name="Yang S.-H."/>
        </authorList>
    </citation>
    <scope>NUCLEOTIDE SEQUENCE [LARGE SCALE GENOMIC DNA]</scope>
    <source>
        <strain evidence="4 5">DSM 23332</strain>
    </source>
</reference>
<protein>
    <submittedName>
        <fullName evidence="4">DUF881 domain-containing protein</fullName>
    </submittedName>
</protein>
<proteinExistence type="inferred from homology"/>
<accession>A0ABT2WEE3</accession>
<dbReference type="PANTHER" id="PTHR37313">
    <property type="entry name" value="UPF0749 PROTEIN RV1825"/>
    <property type="match status" value="1"/>
</dbReference>
<comment type="similarity">
    <text evidence="1">Belongs to the UPF0749 family.</text>
</comment>
<dbReference type="InterPro" id="IPR010273">
    <property type="entry name" value="DUF881"/>
</dbReference>
<keyword evidence="2" id="KW-0175">Coiled coil</keyword>
<dbReference type="RefSeq" id="WP_263060790.1">
    <property type="nucleotide sequence ID" value="NZ_JAOUSE010000002.1"/>
</dbReference>
<keyword evidence="3" id="KW-0472">Membrane</keyword>
<feature type="coiled-coil region" evidence="2">
    <location>
        <begin position="42"/>
        <end position="72"/>
    </location>
</feature>
<evidence type="ECO:0000256" key="3">
    <source>
        <dbReference type="SAM" id="Phobius"/>
    </source>
</evidence>
<keyword evidence="3" id="KW-0812">Transmembrane</keyword>